<evidence type="ECO:0000256" key="2">
    <source>
        <dbReference type="ARBA" id="ARBA00022980"/>
    </source>
</evidence>
<dbReference type="InterPro" id="IPR011332">
    <property type="entry name" value="Ribosomal_zn-bd"/>
</dbReference>
<protein>
    <submittedName>
        <fullName evidence="5">40S ribosomal protein S27A</fullName>
    </submittedName>
</protein>
<name>J7G3N7_9CRYP</name>
<dbReference type="SMART" id="SM01402">
    <property type="entry name" value="Ribosomal_S27"/>
    <property type="match status" value="1"/>
</dbReference>
<dbReference type="SMR" id="J7G3N7"/>
<organism evidence="5 6">
    <name type="scientific">Chroomonas mesostigmatica CCMP1168</name>
    <dbReference type="NCBI Taxonomy" id="1195612"/>
    <lineage>
        <taxon>Eukaryota</taxon>
        <taxon>Cryptophyceae</taxon>
        <taxon>Pyrenomonadales</taxon>
        <taxon>Chroomonadaceae</taxon>
        <taxon>Chroomonas</taxon>
    </lineage>
</organism>
<evidence type="ECO:0000313" key="5">
    <source>
        <dbReference type="EMBL" id="AFP65679.1"/>
    </source>
</evidence>
<proteinExistence type="predicted"/>
<geneLocation type="nucleomorph" evidence="5"/>
<evidence type="ECO:0000259" key="4">
    <source>
        <dbReference type="SMART" id="SM01402"/>
    </source>
</evidence>
<dbReference type="EMBL" id="CP003682">
    <property type="protein sequence ID" value="AFP65679.1"/>
    <property type="molecule type" value="Genomic_DNA"/>
</dbReference>
<dbReference type="InterPro" id="IPR002906">
    <property type="entry name" value="Ribosomal_eS31"/>
</dbReference>
<dbReference type="Proteomes" id="UP000243348">
    <property type="component" value="Nucleomorph 3"/>
</dbReference>
<dbReference type="Gene3D" id="6.20.50.150">
    <property type="match status" value="1"/>
</dbReference>
<keyword evidence="2 5" id="KW-0689">Ribosomal protein</keyword>
<keyword evidence="1" id="KW-0862">Zinc</keyword>
<dbReference type="GO" id="GO:1990904">
    <property type="term" value="C:ribonucleoprotein complex"/>
    <property type="evidence" value="ECO:0007669"/>
    <property type="project" value="UniProtKB-KW"/>
</dbReference>
<dbReference type="InterPro" id="IPR038582">
    <property type="entry name" value="Ribosomal_eS31_euk-type_sf"/>
</dbReference>
<dbReference type="GO" id="GO:0003735">
    <property type="term" value="F:structural constituent of ribosome"/>
    <property type="evidence" value="ECO:0007669"/>
    <property type="project" value="InterPro"/>
</dbReference>
<dbReference type="GO" id="GO:0005840">
    <property type="term" value="C:ribosome"/>
    <property type="evidence" value="ECO:0007669"/>
    <property type="project" value="UniProtKB-KW"/>
</dbReference>
<dbReference type="Pfam" id="PF01599">
    <property type="entry name" value="Ribosomal_S27"/>
    <property type="match status" value="1"/>
</dbReference>
<dbReference type="AlphaFoldDB" id="J7G3N7"/>
<accession>J7G3N7</accession>
<gene>
    <name evidence="5" type="primary">rps27A</name>
    <name evidence="5" type="ORF">CMESO_536</name>
</gene>
<feature type="domain" description="Small ribosomal subunit protein eS31" evidence="4">
    <location>
        <begin position="91"/>
        <end position="132"/>
    </location>
</feature>
<evidence type="ECO:0000256" key="1">
    <source>
        <dbReference type="ARBA" id="ARBA00022833"/>
    </source>
</evidence>
<keyword evidence="5" id="KW-0542">Nucleomorph</keyword>
<dbReference type="GO" id="GO:0006412">
    <property type="term" value="P:translation"/>
    <property type="evidence" value="ECO:0007669"/>
    <property type="project" value="InterPro"/>
</dbReference>
<dbReference type="SUPFAM" id="SSF57829">
    <property type="entry name" value="Zn-binding ribosomal proteins"/>
    <property type="match status" value="1"/>
</dbReference>
<evidence type="ECO:0000313" key="6">
    <source>
        <dbReference type="Proteomes" id="UP000243348"/>
    </source>
</evidence>
<keyword evidence="3" id="KW-0687">Ribonucleoprotein</keyword>
<evidence type="ECO:0000256" key="3">
    <source>
        <dbReference type="ARBA" id="ARBA00023274"/>
    </source>
</evidence>
<reference evidence="5 6" key="1">
    <citation type="journal article" date="2012" name="Genome Biol. Evol.">
        <title>Nucleomorph genome sequence of the cryptophyte alga Chroomonas mesostigmatica CCMP1168 reveals lineage-specific gene loss and genome complexity.</title>
        <authorList>
            <person name="Moore C.E."/>
            <person name="Curtis B."/>
            <person name="Mills T."/>
            <person name="Tanifuji G."/>
            <person name="Archibald J.M."/>
        </authorList>
    </citation>
    <scope>NUCLEOTIDE SEQUENCE [LARGE SCALE GENOMIC DNA]</scope>
    <source>
        <strain evidence="5 6">CCMP1168</strain>
    </source>
</reference>
<sequence length="143" mass="16720">MGFRFTGFYIKQFFSSNRMKTLNTKNFLKIFSKPFFSPCKVLKKLNTKRLKKTLLVGHKFRLIGGGKKRKKKNYTKPKKIKHVKKTIKLRILTYYSISEGKIRKLKKNSPHFLGCFMADHHDRMTCGKTGLTIARHIPEPTAI</sequence>